<dbReference type="AlphaFoldDB" id="A0A1W6YK40"/>
<evidence type="ECO:0000256" key="5">
    <source>
        <dbReference type="ARBA" id="ARBA00023186"/>
    </source>
</evidence>
<evidence type="ECO:0000256" key="1">
    <source>
        <dbReference type="ARBA" id="ARBA00004514"/>
    </source>
</evidence>
<dbReference type="PANTHER" id="PTHR34773:SF1">
    <property type="entry name" value="FLAGELLAR SECRETION CHAPERONE FLIS"/>
    <property type="match status" value="1"/>
</dbReference>
<dbReference type="GO" id="GO:0071973">
    <property type="term" value="P:bacterial-type flagellum-dependent cell motility"/>
    <property type="evidence" value="ECO:0007669"/>
    <property type="project" value="TreeGrafter"/>
</dbReference>
<keyword evidence="5" id="KW-0143">Chaperone</keyword>
<protein>
    <recommendedName>
        <fullName evidence="6">Flagellar secretion chaperone FliS</fullName>
    </recommendedName>
</protein>
<keyword evidence="3 6" id="KW-0963">Cytoplasm</keyword>
<dbReference type="PANTHER" id="PTHR34773">
    <property type="entry name" value="FLAGELLAR SECRETION CHAPERONE FLIS"/>
    <property type="match status" value="1"/>
</dbReference>
<sequence length="142" mass="15305">MTYAHRRPDNAYSVRSYADVGLETQVMSASAERLITLLYTAARAAIGQARIHIEQGNGSARAIAISKATRLVDEGLKQALDLENGGEIAANLNNLYDYVLRTLINANLKGDAGLLETADTLLAQLQEAWQTSVDRTGEAAKS</sequence>
<accession>A0A1W6YK40</accession>
<evidence type="ECO:0000313" key="7">
    <source>
        <dbReference type="EMBL" id="ARP81466.1"/>
    </source>
</evidence>
<dbReference type="Proteomes" id="UP000194151">
    <property type="component" value="Chromosome"/>
</dbReference>
<dbReference type="InterPro" id="IPR003713">
    <property type="entry name" value="FliS"/>
</dbReference>
<evidence type="ECO:0000313" key="8">
    <source>
        <dbReference type="Proteomes" id="UP000194151"/>
    </source>
</evidence>
<dbReference type="STRING" id="1416806.CAL12_12060"/>
<evidence type="ECO:0000256" key="2">
    <source>
        <dbReference type="ARBA" id="ARBA00008787"/>
    </source>
</evidence>
<dbReference type="RefSeq" id="WP_086064657.1">
    <property type="nucleotide sequence ID" value="NZ_CP021108.1"/>
</dbReference>
<evidence type="ECO:0000256" key="4">
    <source>
        <dbReference type="ARBA" id="ARBA00022795"/>
    </source>
</evidence>
<evidence type="ECO:0000256" key="3">
    <source>
        <dbReference type="ARBA" id="ARBA00022490"/>
    </source>
</evidence>
<dbReference type="SUPFAM" id="SSF101116">
    <property type="entry name" value="Flagellar export chaperone FliS"/>
    <property type="match status" value="1"/>
</dbReference>
<keyword evidence="8" id="KW-1185">Reference proteome</keyword>
<dbReference type="GO" id="GO:0044780">
    <property type="term" value="P:bacterial-type flagellum assembly"/>
    <property type="evidence" value="ECO:0007669"/>
    <property type="project" value="InterPro"/>
</dbReference>
<proteinExistence type="inferred from homology"/>
<dbReference type="CDD" id="cd16098">
    <property type="entry name" value="FliS"/>
    <property type="match status" value="1"/>
</dbReference>
<keyword evidence="7" id="KW-0966">Cell projection</keyword>
<dbReference type="NCBIfam" id="TIGR00208">
    <property type="entry name" value="fliS"/>
    <property type="match status" value="1"/>
</dbReference>
<reference evidence="7 8" key="1">
    <citation type="submission" date="2017-05" db="EMBL/GenBank/DDBJ databases">
        <title>Complete and WGS of Bordetella genogroups.</title>
        <authorList>
            <person name="Spilker T."/>
            <person name="LiPuma J."/>
        </authorList>
    </citation>
    <scope>NUCLEOTIDE SEQUENCE [LARGE SCALE GENOMIC DNA]</scope>
    <source>
        <strain evidence="7 8">AU19157</strain>
    </source>
</reference>
<dbReference type="PIRSF" id="PIRSF039090">
    <property type="entry name" value="Flis"/>
    <property type="match status" value="1"/>
</dbReference>
<comment type="similarity">
    <text evidence="2 6">Belongs to the FliS family.</text>
</comment>
<dbReference type="EMBL" id="CP021108">
    <property type="protein sequence ID" value="ARP81466.1"/>
    <property type="molecule type" value="Genomic_DNA"/>
</dbReference>
<name>A0A1W6YK40_9BORD</name>
<keyword evidence="7" id="KW-0282">Flagellum</keyword>
<keyword evidence="4 6" id="KW-1005">Bacterial flagellum biogenesis</keyword>
<gene>
    <name evidence="7" type="ORF">CAL12_12060</name>
</gene>
<organism evidence="7 8">
    <name type="scientific">Bordetella genomosp. 8</name>
    <dbReference type="NCBI Taxonomy" id="1416806"/>
    <lineage>
        <taxon>Bacteria</taxon>
        <taxon>Pseudomonadati</taxon>
        <taxon>Pseudomonadota</taxon>
        <taxon>Betaproteobacteria</taxon>
        <taxon>Burkholderiales</taxon>
        <taxon>Alcaligenaceae</taxon>
        <taxon>Bordetella</taxon>
    </lineage>
</organism>
<comment type="subcellular location">
    <subcellularLocation>
        <location evidence="1 6">Cytoplasm</location>
        <location evidence="1 6">Cytosol</location>
    </subcellularLocation>
</comment>
<dbReference type="InterPro" id="IPR036584">
    <property type="entry name" value="FliS_sf"/>
</dbReference>
<dbReference type="OrthoDB" id="9792010at2"/>
<dbReference type="GO" id="GO:0005829">
    <property type="term" value="C:cytosol"/>
    <property type="evidence" value="ECO:0007669"/>
    <property type="project" value="UniProtKB-SubCell"/>
</dbReference>
<dbReference type="KEGG" id="bgv:CAL12_12060"/>
<evidence type="ECO:0000256" key="6">
    <source>
        <dbReference type="PIRNR" id="PIRNR039090"/>
    </source>
</evidence>
<keyword evidence="7" id="KW-0969">Cilium</keyword>
<dbReference type="Gene3D" id="1.20.120.340">
    <property type="entry name" value="Flagellar protein FliS"/>
    <property type="match status" value="1"/>
</dbReference>
<dbReference type="Pfam" id="PF02561">
    <property type="entry name" value="FliS"/>
    <property type="match status" value="1"/>
</dbReference>